<proteinExistence type="predicted"/>
<sequence length="119" mass="13089">MSNKMPNNAGTDPLPFNNFTRDKESDRIIRDLTFNEAAYITAARMARASPINADETELREQHMGSTVDRGFPPEKIPPIPQFPFRASHAASTLQITVLVGAMGACALDRPLLSWTCLTA</sequence>
<gene>
    <name evidence="2" type="ORF">DY000_02037310</name>
</gene>
<feature type="region of interest" description="Disordered" evidence="1">
    <location>
        <begin position="1"/>
        <end position="20"/>
    </location>
</feature>
<accession>A0ABQ7BFM3</accession>
<name>A0ABQ7BFM3_BRACR</name>
<feature type="compositionally biased region" description="Polar residues" evidence="1">
    <location>
        <begin position="1"/>
        <end position="10"/>
    </location>
</feature>
<evidence type="ECO:0000313" key="2">
    <source>
        <dbReference type="EMBL" id="KAF3531343.1"/>
    </source>
</evidence>
<evidence type="ECO:0000313" key="3">
    <source>
        <dbReference type="Proteomes" id="UP000266723"/>
    </source>
</evidence>
<organism evidence="2 3">
    <name type="scientific">Brassica cretica</name>
    <name type="common">Mustard</name>
    <dbReference type="NCBI Taxonomy" id="69181"/>
    <lineage>
        <taxon>Eukaryota</taxon>
        <taxon>Viridiplantae</taxon>
        <taxon>Streptophyta</taxon>
        <taxon>Embryophyta</taxon>
        <taxon>Tracheophyta</taxon>
        <taxon>Spermatophyta</taxon>
        <taxon>Magnoliopsida</taxon>
        <taxon>eudicotyledons</taxon>
        <taxon>Gunneridae</taxon>
        <taxon>Pentapetalae</taxon>
        <taxon>rosids</taxon>
        <taxon>malvids</taxon>
        <taxon>Brassicales</taxon>
        <taxon>Brassicaceae</taxon>
        <taxon>Brassiceae</taxon>
        <taxon>Brassica</taxon>
    </lineage>
</organism>
<dbReference type="EMBL" id="QGKV02001507">
    <property type="protein sequence ID" value="KAF3531343.1"/>
    <property type="molecule type" value="Genomic_DNA"/>
</dbReference>
<dbReference type="Proteomes" id="UP000266723">
    <property type="component" value="Unassembled WGS sequence"/>
</dbReference>
<comment type="caution">
    <text evidence="2">The sequence shown here is derived from an EMBL/GenBank/DDBJ whole genome shotgun (WGS) entry which is preliminary data.</text>
</comment>
<keyword evidence="3" id="KW-1185">Reference proteome</keyword>
<feature type="region of interest" description="Disordered" evidence="1">
    <location>
        <begin position="58"/>
        <end position="78"/>
    </location>
</feature>
<reference evidence="2 3" key="1">
    <citation type="journal article" date="2020" name="BMC Genomics">
        <title>Intraspecific diversification of the crop wild relative Brassica cretica Lam. using demographic model selection.</title>
        <authorList>
            <person name="Kioukis A."/>
            <person name="Michalopoulou V.A."/>
            <person name="Briers L."/>
            <person name="Pirintsos S."/>
            <person name="Studholme D.J."/>
            <person name="Pavlidis P."/>
            <person name="Sarris P.F."/>
        </authorList>
    </citation>
    <scope>NUCLEOTIDE SEQUENCE [LARGE SCALE GENOMIC DNA]</scope>
    <source>
        <strain evidence="3">cv. PFS-1207/04</strain>
    </source>
</reference>
<protein>
    <recommendedName>
        <fullName evidence="4">SMP domain-containing protein</fullName>
    </recommendedName>
</protein>
<evidence type="ECO:0008006" key="4">
    <source>
        <dbReference type="Google" id="ProtNLM"/>
    </source>
</evidence>
<evidence type="ECO:0000256" key="1">
    <source>
        <dbReference type="SAM" id="MobiDB-lite"/>
    </source>
</evidence>